<evidence type="ECO:0000256" key="5">
    <source>
        <dbReference type="ARBA" id="ARBA00022729"/>
    </source>
</evidence>
<evidence type="ECO:0000259" key="15">
    <source>
        <dbReference type="PROSITE" id="PS51782"/>
    </source>
</evidence>
<dbReference type="PROSITE" id="PS51782">
    <property type="entry name" value="LYSM"/>
    <property type="match status" value="1"/>
</dbReference>
<dbReference type="SMART" id="SM00220">
    <property type="entry name" value="S_TKc"/>
    <property type="match status" value="1"/>
</dbReference>
<keyword evidence="9 13" id="KW-1133">Transmembrane helix</keyword>
<dbReference type="InterPro" id="IPR011009">
    <property type="entry name" value="Kinase-like_dom_sf"/>
</dbReference>
<evidence type="ECO:0000256" key="10">
    <source>
        <dbReference type="ARBA" id="ARBA00023136"/>
    </source>
</evidence>
<evidence type="ECO:0000256" key="11">
    <source>
        <dbReference type="ARBA" id="ARBA00023157"/>
    </source>
</evidence>
<evidence type="ECO:0000256" key="6">
    <source>
        <dbReference type="ARBA" id="ARBA00022741"/>
    </source>
</evidence>
<dbReference type="InterPro" id="IPR044812">
    <property type="entry name" value="CERK1/LYK3-like"/>
</dbReference>
<proteinExistence type="predicted"/>
<evidence type="ECO:0000256" key="3">
    <source>
        <dbReference type="ARBA" id="ARBA00022679"/>
    </source>
</evidence>
<keyword evidence="5" id="KW-0732">Signal</keyword>
<dbReference type="InterPro" id="IPR008271">
    <property type="entry name" value="Ser/Thr_kinase_AS"/>
</dbReference>
<evidence type="ECO:0000256" key="12">
    <source>
        <dbReference type="PROSITE-ProRule" id="PRU10141"/>
    </source>
</evidence>
<keyword evidence="2" id="KW-1003">Cell membrane</keyword>
<dbReference type="Proteomes" id="UP000636800">
    <property type="component" value="Chromosome 2"/>
</dbReference>
<keyword evidence="10 13" id="KW-0472">Membrane</keyword>
<keyword evidence="4 13" id="KW-0812">Transmembrane</keyword>
<dbReference type="Gene3D" id="1.10.510.10">
    <property type="entry name" value="Transferase(Phosphotransferase) domain 1"/>
    <property type="match status" value="1"/>
</dbReference>
<gene>
    <name evidence="16" type="ORF">HPP92_006406</name>
</gene>
<dbReference type="GO" id="GO:0005524">
    <property type="term" value="F:ATP binding"/>
    <property type="evidence" value="ECO:0007669"/>
    <property type="project" value="UniProtKB-UniRule"/>
</dbReference>
<feature type="domain" description="Protein kinase" evidence="14">
    <location>
        <begin position="318"/>
        <end position="598"/>
    </location>
</feature>
<dbReference type="SUPFAM" id="SSF54106">
    <property type="entry name" value="LysM domain"/>
    <property type="match status" value="1"/>
</dbReference>
<keyword evidence="3" id="KW-0808">Transferase</keyword>
<dbReference type="PROSITE" id="PS00108">
    <property type="entry name" value="PROTEIN_KINASE_ST"/>
    <property type="match status" value="1"/>
</dbReference>
<keyword evidence="6 12" id="KW-0547">Nucleotide-binding</keyword>
<feature type="binding site" evidence="12">
    <location>
        <position position="346"/>
    </location>
    <ligand>
        <name>ATP</name>
        <dbReference type="ChEBI" id="CHEBI:30616"/>
    </ligand>
</feature>
<dbReference type="Gene3D" id="3.30.200.20">
    <property type="entry name" value="Phosphorylase Kinase, domain 1"/>
    <property type="match status" value="1"/>
</dbReference>
<feature type="transmembrane region" description="Helical" evidence="13">
    <location>
        <begin position="234"/>
        <end position="256"/>
    </location>
</feature>
<comment type="subcellular location">
    <subcellularLocation>
        <location evidence="1">Cell membrane</location>
        <topology evidence="1">Single-pass membrane protein</topology>
    </subcellularLocation>
</comment>
<evidence type="ECO:0000313" key="16">
    <source>
        <dbReference type="EMBL" id="KAG0493008.1"/>
    </source>
</evidence>
<dbReference type="EMBL" id="JADCNL010000002">
    <property type="protein sequence ID" value="KAG0493008.1"/>
    <property type="molecule type" value="Genomic_DNA"/>
</dbReference>
<reference evidence="16 17" key="1">
    <citation type="journal article" date="2020" name="Nat. Food">
        <title>A phased Vanilla planifolia genome enables genetic improvement of flavour and production.</title>
        <authorList>
            <person name="Hasing T."/>
            <person name="Tang H."/>
            <person name="Brym M."/>
            <person name="Khazi F."/>
            <person name="Huang T."/>
            <person name="Chambers A.H."/>
        </authorList>
    </citation>
    <scope>NUCLEOTIDE SEQUENCE [LARGE SCALE GENOMIC DNA]</scope>
    <source>
        <tissue evidence="16">Leaf</tissue>
    </source>
</reference>
<dbReference type="GO" id="GO:0005886">
    <property type="term" value="C:plasma membrane"/>
    <property type="evidence" value="ECO:0007669"/>
    <property type="project" value="UniProtKB-SubCell"/>
</dbReference>
<evidence type="ECO:0000256" key="7">
    <source>
        <dbReference type="ARBA" id="ARBA00022777"/>
    </source>
</evidence>
<keyword evidence="17" id="KW-1185">Reference proteome</keyword>
<dbReference type="InterPro" id="IPR018392">
    <property type="entry name" value="LysM"/>
</dbReference>
<organism evidence="16 17">
    <name type="scientific">Vanilla planifolia</name>
    <name type="common">Vanilla</name>
    <dbReference type="NCBI Taxonomy" id="51239"/>
    <lineage>
        <taxon>Eukaryota</taxon>
        <taxon>Viridiplantae</taxon>
        <taxon>Streptophyta</taxon>
        <taxon>Embryophyta</taxon>
        <taxon>Tracheophyta</taxon>
        <taxon>Spermatophyta</taxon>
        <taxon>Magnoliopsida</taxon>
        <taxon>Liliopsida</taxon>
        <taxon>Asparagales</taxon>
        <taxon>Orchidaceae</taxon>
        <taxon>Vanilloideae</taxon>
        <taxon>Vanilleae</taxon>
        <taxon>Vanilla</taxon>
    </lineage>
</organism>
<keyword evidence="11" id="KW-1015">Disulfide bond</keyword>
<dbReference type="GO" id="GO:0019199">
    <property type="term" value="F:transmembrane receptor protein kinase activity"/>
    <property type="evidence" value="ECO:0007669"/>
    <property type="project" value="InterPro"/>
</dbReference>
<evidence type="ECO:0000256" key="4">
    <source>
        <dbReference type="ARBA" id="ARBA00022692"/>
    </source>
</evidence>
<sequence length="622" mass="68328">MRRFPQPLTKLEAMSFDHHEIILLFLLAATLAIGDLAAGQNYSVPIPCSNPSSTPVCNSFLYAQSQNLSLSTIAAIFSANESLSRNISRSSGALDFLLQVPCNCAADGRGSSALLHDTTYRVVAGDTADNINLYVFRDLAWNIPTGLKAGELITVHLPCACLSDGNRDSVVVSYAVEMGDTLLAIAALFSADAAETVRMNSRLAANPDFLIPGWELFVPMGTASRPAKSKKSPALALGITIPVLFLLLLLLLLLFWRIRYRRRRLLMGKEKKTKMTTRPSISSLESQFNKNLEDYKVFDSEGPLIFSLEEVENATAGFDGTRVIGVGGFGSVFYGMVGDQEVAIKKMKSNKSKEFFAELKVLCKVHHINVVELIGCASGDDHLYLVYEYLQNGSLSDHLHDPLLRGHQPLSWIARAQVALDSAKGIEYIHDYTKARYVHRDIKTSNILLDNCLRAKVGDFGLAKLVERSNEDDFIATRLVGTPGYLPPESLLEYQTSTKTDVFAFGVVLAELITGYRALIRDNTETTKMKSLITVMKGVFVEEDPEKALVAIVDGNLKNNYPMEAVFKMAEVAVLCLCDDPSSRPEMSEITVRLSQILVSSIEWEASLGGSDEVFSAVLNGR</sequence>
<evidence type="ECO:0000256" key="8">
    <source>
        <dbReference type="ARBA" id="ARBA00022840"/>
    </source>
</evidence>
<dbReference type="InterPro" id="IPR036779">
    <property type="entry name" value="LysM_dom_sf"/>
</dbReference>
<evidence type="ECO:0000256" key="1">
    <source>
        <dbReference type="ARBA" id="ARBA00004162"/>
    </source>
</evidence>
<keyword evidence="7" id="KW-0418">Kinase</keyword>
<dbReference type="OrthoDB" id="2017676at2759"/>
<dbReference type="Gene3D" id="3.10.350.10">
    <property type="entry name" value="LysM domain"/>
    <property type="match status" value="1"/>
</dbReference>
<dbReference type="InterPro" id="IPR017441">
    <property type="entry name" value="Protein_kinase_ATP_BS"/>
</dbReference>
<evidence type="ECO:0000259" key="14">
    <source>
        <dbReference type="PROSITE" id="PS50011"/>
    </source>
</evidence>
<dbReference type="SUPFAM" id="SSF56112">
    <property type="entry name" value="Protein kinase-like (PK-like)"/>
    <property type="match status" value="1"/>
</dbReference>
<comment type="caution">
    <text evidence="16">The sequence shown here is derived from an EMBL/GenBank/DDBJ whole genome shotgun (WGS) entry which is preliminary data.</text>
</comment>
<evidence type="ECO:0000256" key="13">
    <source>
        <dbReference type="SAM" id="Phobius"/>
    </source>
</evidence>
<dbReference type="Pfam" id="PF00069">
    <property type="entry name" value="Pkinase"/>
    <property type="match status" value="1"/>
</dbReference>
<dbReference type="AlphaFoldDB" id="A0A835RVU7"/>
<dbReference type="PROSITE" id="PS50011">
    <property type="entry name" value="PROTEIN_KINASE_DOM"/>
    <property type="match status" value="1"/>
</dbReference>
<dbReference type="GO" id="GO:0045087">
    <property type="term" value="P:innate immune response"/>
    <property type="evidence" value="ECO:0007669"/>
    <property type="project" value="InterPro"/>
</dbReference>
<dbReference type="PANTHER" id="PTHR46204:SF8">
    <property type="entry name" value="PROTEIN KINASE DOMAIN-CONTAINING PROTEIN"/>
    <property type="match status" value="1"/>
</dbReference>
<name>A0A835RVU7_VANPL</name>
<evidence type="ECO:0000313" key="17">
    <source>
        <dbReference type="Proteomes" id="UP000636800"/>
    </source>
</evidence>
<dbReference type="PANTHER" id="PTHR46204">
    <property type="entry name" value="CHITIN ELICITOR RECEPTOR KINASE 1-RELATED"/>
    <property type="match status" value="1"/>
</dbReference>
<dbReference type="PROSITE" id="PS00107">
    <property type="entry name" value="PROTEIN_KINASE_ATP"/>
    <property type="match status" value="1"/>
</dbReference>
<keyword evidence="8 12" id="KW-0067">ATP-binding</keyword>
<dbReference type="InterPro" id="IPR000719">
    <property type="entry name" value="Prot_kinase_dom"/>
</dbReference>
<evidence type="ECO:0000256" key="9">
    <source>
        <dbReference type="ARBA" id="ARBA00022989"/>
    </source>
</evidence>
<evidence type="ECO:0000256" key="2">
    <source>
        <dbReference type="ARBA" id="ARBA00022475"/>
    </source>
</evidence>
<protein>
    <submittedName>
        <fullName evidence="16">Uncharacterized protein</fullName>
    </submittedName>
</protein>
<accession>A0A835RVU7</accession>
<dbReference type="FunFam" id="1.10.510.10:FF:000468">
    <property type="entry name" value="PTI1-like tyrosine-protein kinase 3"/>
    <property type="match status" value="1"/>
</dbReference>
<feature type="domain" description="LysM" evidence="15">
    <location>
        <begin position="172"/>
        <end position="218"/>
    </location>
</feature>